<organism evidence="6 7">
    <name type="scientific">Ruegeria pomeroyi</name>
    <dbReference type="NCBI Taxonomy" id="89184"/>
    <lineage>
        <taxon>Bacteria</taxon>
        <taxon>Pseudomonadati</taxon>
        <taxon>Pseudomonadota</taxon>
        <taxon>Alphaproteobacteria</taxon>
        <taxon>Rhodobacterales</taxon>
        <taxon>Roseobacteraceae</taxon>
        <taxon>Ruegeria</taxon>
    </lineage>
</organism>
<protein>
    <submittedName>
        <fullName evidence="6">FAD-binding oxidoreductase</fullName>
    </submittedName>
</protein>
<dbReference type="PROSITE" id="PS51387">
    <property type="entry name" value="FAD_PCMH"/>
    <property type="match status" value="1"/>
</dbReference>
<dbReference type="RefSeq" id="WP_011048101.1">
    <property type="nucleotide sequence ID" value="NZ_CP076685.1"/>
</dbReference>
<dbReference type="Gene3D" id="1.10.45.10">
    <property type="entry name" value="Vanillyl-alcohol Oxidase, Chain A, domain 4"/>
    <property type="match status" value="1"/>
</dbReference>
<comment type="similarity">
    <text evidence="2">Belongs to the FAD-binding oxidoreductase/transferase type 4 family.</text>
</comment>
<dbReference type="InterPro" id="IPR036318">
    <property type="entry name" value="FAD-bd_PCMH-like_sf"/>
</dbReference>
<dbReference type="Gene3D" id="3.30.465.10">
    <property type="match status" value="1"/>
</dbReference>
<dbReference type="Gene3D" id="3.30.70.2190">
    <property type="match status" value="1"/>
</dbReference>
<dbReference type="Gene3D" id="3.30.70.2740">
    <property type="match status" value="1"/>
</dbReference>
<dbReference type="GO" id="GO:0003824">
    <property type="term" value="F:catalytic activity"/>
    <property type="evidence" value="ECO:0007669"/>
    <property type="project" value="InterPro"/>
</dbReference>
<accession>A0A850LDG9</accession>
<dbReference type="Proteomes" id="UP000565723">
    <property type="component" value="Unassembled WGS sequence"/>
</dbReference>
<proteinExistence type="inferred from homology"/>
<name>A0A850LDG9_9RHOB</name>
<dbReference type="GO" id="GO:0022904">
    <property type="term" value="P:respiratory electron transport chain"/>
    <property type="evidence" value="ECO:0007669"/>
    <property type="project" value="TreeGrafter"/>
</dbReference>
<reference evidence="6 7" key="1">
    <citation type="journal article" date="2020" name="Proc. Natl. Acad. Sci. U.S.A.">
        <title>Ecological drivers of bacterial community assembly in synthetic phycospheres.</title>
        <authorList>
            <person name="Fu H."/>
            <person name="Uchimiya M."/>
            <person name="Gore J."/>
            <person name="Moran M.A."/>
        </authorList>
    </citation>
    <scope>NUCLEOTIDE SEQUENCE [LARGE SCALE GENOMIC DNA]</scope>
    <source>
        <strain evidence="6">HF-Din03</strain>
    </source>
</reference>
<dbReference type="AlphaFoldDB" id="A0A850LDG9"/>
<dbReference type="SUPFAM" id="SSF55103">
    <property type="entry name" value="FAD-linked oxidases, C-terminal domain"/>
    <property type="match status" value="1"/>
</dbReference>
<dbReference type="PANTHER" id="PTHR43716:SF2">
    <property type="entry name" value="BLL6224 PROTEIN"/>
    <property type="match status" value="1"/>
</dbReference>
<gene>
    <name evidence="6" type="ORF">HW564_03650</name>
</gene>
<dbReference type="InterPro" id="IPR006094">
    <property type="entry name" value="Oxid_FAD_bind_N"/>
</dbReference>
<dbReference type="FunFam" id="1.10.45.10:FF:000001">
    <property type="entry name" value="D-lactate dehydrogenase mitochondrial"/>
    <property type="match status" value="1"/>
</dbReference>
<feature type="domain" description="FAD-binding PCMH-type" evidence="5">
    <location>
        <begin position="35"/>
        <end position="216"/>
    </location>
</feature>
<evidence type="ECO:0000256" key="1">
    <source>
        <dbReference type="ARBA" id="ARBA00001974"/>
    </source>
</evidence>
<dbReference type="EMBL" id="JABXIY010000009">
    <property type="protein sequence ID" value="NVK96003.1"/>
    <property type="molecule type" value="Genomic_DNA"/>
</dbReference>
<evidence type="ECO:0000256" key="3">
    <source>
        <dbReference type="ARBA" id="ARBA00022630"/>
    </source>
</evidence>
<dbReference type="Pfam" id="PF02913">
    <property type="entry name" value="FAD-oxidase_C"/>
    <property type="match status" value="1"/>
</dbReference>
<keyword evidence="3" id="KW-0285">Flavoprotein</keyword>
<dbReference type="GO" id="GO:0071949">
    <property type="term" value="F:FAD binding"/>
    <property type="evidence" value="ECO:0007669"/>
    <property type="project" value="InterPro"/>
</dbReference>
<comment type="cofactor">
    <cofactor evidence="1">
        <name>FAD</name>
        <dbReference type="ChEBI" id="CHEBI:57692"/>
    </cofactor>
</comment>
<dbReference type="SUPFAM" id="SSF56176">
    <property type="entry name" value="FAD-binding/transporter-associated domain-like"/>
    <property type="match status" value="1"/>
</dbReference>
<dbReference type="InterPro" id="IPR016169">
    <property type="entry name" value="FAD-bd_PCMH_sub2"/>
</dbReference>
<dbReference type="InterPro" id="IPR004113">
    <property type="entry name" value="FAD-bd_oxidored_4_C"/>
</dbReference>
<comment type="caution">
    <text evidence="6">The sequence shown here is derived from an EMBL/GenBank/DDBJ whole genome shotgun (WGS) entry which is preliminary data.</text>
</comment>
<evidence type="ECO:0000259" key="5">
    <source>
        <dbReference type="PROSITE" id="PS51387"/>
    </source>
</evidence>
<sequence>MLAPDIAEKLKTISGPKGWLGGPDTARYNEDPRGRVTGAAELILRPDSADKVSHILKTCNDTGTGIIPFGGGTGGANGHLDPCGRHVVLSLERMSRIRSVSASDSAITVEAGVKLCDIHAAADGIGRVFGLSLASEGSCTIGGNLASNAGGVRTLRYGNARDLCLGIEAVMADGSVLSSLAPLRKDNTGYDLRHLLIGSEGTLGIITAATLKLSPATQSRDTLFCAVPSPGAALDLLNTLRDQLGEVVTAFELMSALGLSLALKHFPTLRDPFRDRHDWYVVADIAGPRALSDWLEAALAQAFEAGLIKDAVVAASGAQAADLWALRENAFEYNKLEGVLYSSDTSVPLGQIGDFIDRTARDLAEWDSSLRANFYGHIGDGNIHVNVFAPENARQVFLEHRPDAAARIADIIDTATLDCDGSISAEHGIGRAKVDALKRHGDPVKLAMMRHIKQALDPNGILNPGAVL</sequence>
<dbReference type="InterPro" id="IPR016171">
    <property type="entry name" value="Vanillyl_alc_oxidase_C-sub2"/>
</dbReference>
<dbReference type="OMA" id="FDRTVVC"/>
<dbReference type="InterPro" id="IPR016166">
    <property type="entry name" value="FAD-bd_PCMH"/>
</dbReference>
<evidence type="ECO:0000313" key="7">
    <source>
        <dbReference type="Proteomes" id="UP000565723"/>
    </source>
</evidence>
<dbReference type="InterPro" id="IPR016164">
    <property type="entry name" value="FAD-linked_Oxase-like_C"/>
</dbReference>
<evidence type="ECO:0000256" key="2">
    <source>
        <dbReference type="ARBA" id="ARBA00008000"/>
    </source>
</evidence>
<evidence type="ECO:0000256" key="4">
    <source>
        <dbReference type="ARBA" id="ARBA00022827"/>
    </source>
</evidence>
<dbReference type="Pfam" id="PF01565">
    <property type="entry name" value="FAD_binding_4"/>
    <property type="match status" value="1"/>
</dbReference>
<evidence type="ECO:0000313" key="6">
    <source>
        <dbReference type="EMBL" id="NVK96003.1"/>
    </source>
</evidence>
<dbReference type="InterPro" id="IPR051264">
    <property type="entry name" value="FAD-oxidored/transferase_4"/>
</dbReference>
<dbReference type="PANTHER" id="PTHR43716">
    <property type="entry name" value="D-2-HYDROXYGLUTARATE DEHYDROGENASE, MITOCHONDRIAL"/>
    <property type="match status" value="1"/>
</dbReference>
<keyword evidence="4" id="KW-0274">FAD</keyword>